<feature type="signal peptide" evidence="1">
    <location>
        <begin position="1"/>
        <end position="20"/>
    </location>
</feature>
<evidence type="ECO:0000313" key="6">
    <source>
        <dbReference type="Proteomes" id="UP000636010"/>
    </source>
</evidence>
<sequence length="178" mass="19973">MKIYFTIILSVLLTAGNLHSQIYTTENGKAEFEANMPLNSYTGQSDQLQGKIDLETGEVEFSLPVKSIKTGNDKRDEHMYELLEVKENPKVTFKGKLLDNYDLQQGKQTVKVEGGFTLANTTQQVTIEGTLEPVEEGLKLSASWSLLITDYGLERPSITFIKVDDKHELSINDVLTKK</sequence>
<organism evidence="4 5">
    <name type="scientific">Marivirga lumbricoides</name>
    <dbReference type="NCBI Taxonomy" id="1046115"/>
    <lineage>
        <taxon>Bacteria</taxon>
        <taxon>Pseudomonadati</taxon>
        <taxon>Bacteroidota</taxon>
        <taxon>Cytophagia</taxon>
        <taxon>Cytophagales</taxon>
        <taxon>Marivirgaceae</taxon>
        <taxon>Marivirga</taxon>
    </lineage>
</organism>
<dbReference type="EMBL" id="PYVU01000081">
    <property type="protein sequence ID" value="PTB95859.1"/>
    <property type="molecule type" value="Genomic_DNA"/>
</dbReference>
<name>A0A2T4DPV7_9BACT</name>
<dbReference type="InterPro" id="IPR036761">
    <property type="entry name" value="TTHA0802/YceI-like_sf"/>
</dbReference>
<gene>
    <name evidence="4" type="ORF">C9994_09920</name>
    <name evidence="3" type="ORF">GCM10011506_47510</name>
</gene>
<dbReference type="InterPro" id="IPR007372">
    <property type="entry name" value="Lipid/polyisoprenoid-bd_YceI"/>
</dbReference>
<dbReference type="AlphaFoldDB" id="A0A2T4DPV7"/>
<proteinExistence type="predicted"/>
<dbReference type="PANTHER" id="PTHR34406:SF1">
    <property type="entry name" value="PROTEIN YCEI"/>
    <property type="match status" value="1"/>
</dbReference>
<reference evidence="3" key="1">
    <citation type="journal article" date="2014" name="Int. J. Syst. Evol. Microbiol.">
        <title>Complete genome of a new Firmicutes species belonging to the dominant human colonic microbiota ('Ruminococcus bicirculans') reveals two chromosomes and a selective capacity to utilize plant glucans.</title>
        <authorList>
            <consortium name="NISC Comparative Sequencing Program"/>
            <person name="Wegmann U."/>
            <person name="Louis P."/>
            <person name="Goesmann A."/>
            <person name="Henrissat B."/>
            <person name="Duncan S.H."/>
            <person name="Flint H.J."/>
        </authorList>
    </citation>
    <scope>NUCLEOTIDE SEQUENCE</scope>
    <source>
        <strain evidence="3">CGMCC 1.10832</strain>
    </source>
</reference>
<keyword evidence="6" id="KW-1185">Reference proteome</keyword>
<dbReference type="Pfam" id="PF04264">
    <property type="entry name" value="YceI"/>
    <property type="match status" value="1"/>
</dbReference>
<evidence type="ECO:0000313" key="4">
    <source>
        <dbReference type="EMBL" id="PTB95859.1"/>
    </source>
</evidence>
<protein>
    <submittedName>
        <fullName evidence="4">YceI family protein</fullName>
    </submittedName>
</protein>
<feature type="chain" id="PRO_5015750344" evidence="1">
    <location>
        <begin position="21"/>
        <end position="178"/>
    </location>
</feature>
<comment type="caution">
    <text evidence="4">The sequence shown here is derived from an EMBL/GenBank/DDBJ whole genome shotgun (WGS) entry which is preliminary data.</text>
</comment>
<evidence type="ECO:0000259" key="2">
    <source>
        <dbReference type="SMART" id="SM00867"/>
    </source>
</evidence>
<dbReference type="Proteomes" id="UP000636010">
    <property type="component" value="Unassembled WGS sequence"/>
</dbReference>
<dbReference type="PANTHER" id="PTHR34406">
    <property type="entry name" value="PROTEIN YCEI"/>
    <property type="match status" value="1"/>
</dbReference>
<evidence type="ECO:0000256" key="1">
    <source>
        <dbReference type="SAM" id="SignalP"/>
    </source>
</evidence>
<reference evidence="4 5" key="2">
    <citation type="submission" date="2018-03" db="EMBL/GenBank/DDBJ databases">
        <title>Cross-interface Injection: A General Nanoliter Liquid Handling Method Applied to Single Cells Genome Amplification Automated Nanoliter Liquid Handling Applied to Single Cell Multiple Displacement Amplification.</title>
        <authorList>
            <person name="Yun J."/>
            <person name="Xu P."/>
            <person name="Xu J."/>
            <person name="Dai X."/>
            <person name="Wang Y."/>
            <person name="Zheng X."/>
            <person name="Cao C."/>
            <person name="Yi Q."/>
            <person name="Zhu Y."/>
            <person name="Wang L."/>
            <person name="Dong Z."/>
            <person name="Huang Y."/>
            <person name="Huang L."/>
            <person name="Du W."/>
        </authorList>
    </citation>
    <scope>NUCLEOTIDE SEQUENCE [LARGE SCALE GENOMIC DNA]</scope>
    <source>
        <strain evidence="4 5">Z-D1-2</strain>
    </source>
</reference>
<dbReference type="RefSeq" id="WP_188467860.1">
    <property type="nucleotide sequence ID" value="NZ_BAABHU010000028.1"/>
</dbReference>
<dbReference type="Gene3D" id="2.40.128.110">
    <property type="entry name" value="Lipid/polyisoprenoid-binding, YceI-like"/>
    <property type="match status" value="1"/>
</dbReference>
<keyword evidence="1" id="KW-0732">Signal</keyword>
<evidence type="ECO:0000313" key="3">
    <source>
        <dbReference type="EMBL" id="GGC56301.1"/>
    </source>
</evidence>
<dbReference type="SUPFAM" id="SSF101874">
    <property type="entry name" value="YceI-like"/>
    <property type="match status" value="1"/>
</dbReference>
<feature type="domain" description="Lipid/polyisoprenoid-binding YceI-like" evidence="2">
    <location>
        <begin position="22"/>
        <end position="176"/>
    </location>
</feature>
<evidence type="ECO:0000313" key="5">
    <source>
        <dbReference type="Proteomes" id="UP000240608"/>
    </source>
</evidence>
<accession>A0A2T4DPV7</accession>
<reference evidence="3" key="4">
    <citation type="submission" date="2024-05" db="EMBL/GenBank/DDBJ databases">
        <authorList>
            <person name="Sun Q."/>
            <person name="Zhou Y."/>
        </authorList>
    </citation>
    <scope>NUCLEOTIDE SEQUENCE</scope>
    <source>
        <strain evidence="3">CGMCC 1.10832</strain>
    </source>
</reference>
<dbReference type="Proteomes" id="UP000240608">
    <property type="component" value="Unassembled WGS sequence"/>
</dbReference>
<dbReference type="SMART" id="SM00867">
    <property type="entry name" value="YceI"/>
    <property type="match status" value="1"/>
</dbReference>
<dbReference type="EMBL" id="BMEC01000028">
    <property type="protein sequence ID" value="GGC56301.1"/>
    <property type="molecule type" value="Genomic_DNA"/>
</dbReference>
<reference evidence="6" key="3">
    <citation type="journal article" date="2019" name="Int. J. Syst. Evol. Microbiol.">
        <title>The Global Catalogue of Microorganisms (GCM) 10K type strain sequencing project: providing services to taxonomists for standard genome sequencing and annotation.</title>
        <authorList>
            <consortium name="The Broad Institute Genomics Platform"/>
            <consortium name="The Broad Institute Genome Sequencing Center for Infectious Disease"/>
            <person name="Wu L."/>
            <person name="Ma J."/>
        </authorList>
    </citation>
    <scope>NUCLEOTIDE SEQUENCE [LARGE SCALE GENOMIC DNA]</scope>
    <source>
        <strain evidence="6">CGMCC 1.10832</strain>
    </source>
</reference>